<dbReference type="Gene3D" id="2.40.50.1070">
    <property type="match status" value="1"/>
</dbReference>
<dbReference type="Gene3D" id="2.40.50.140">
    <property type="entry name" value="Nucleic acid-binding proteins"/>
    <property type="match status" value="1"/>
</dbReference>
<name>A0A5C8PTS3_9HYPH</name>
<feature type="active site" evidence="7">
    <location>
        <position position="404"/>
    </location>
</feature>
<evidence type="ECO:0000256" key="3">
    <source>
        <dbReference type="ARBA" id="ARBA00022679"/>
    </source>
</evidence>
<dbReference type="EMBL" id="VDUZ01000003">
    <property type="protein sequence ID" value="TXL81637.1"/>
    <property type="molecule type" value="Genomic_DNA"/>
</dbReference>
<keyword evidence="5" id="KW-0411">Iron-sulfur</keyword>
<dbReference type="PANTHER" id="PTHR11061">
    <property type="entry name" value="RNA M5U METHYLTRANSFERASE"/>
    <property type="match status" value="1"/>
</dbReference>
<keyword evidence="10" id="KW-1185">Reference proteome</keyword>
<feature type="compositionally biased region" description="Basic residues" evidence="8">
    <location>
        <begin position="1"/>
        <end position="13"/>
    </location>
</feature>
<dbReference type="PANTHER" id="PTHR11061:SF49">
    <property type="entry name" value="23S RRNA (URACIL(1939)-C(5))-METHYLTRANSFERASE RLMD"/>
    <property type="match status" value="1"/>
</dbReference>
<proteinExistence type="inferred from homology"/>
<keyword evidence="4 6" id="KW-0949">S-adenosyl-L-methionine</keyword>
<keyword evidence="1" id="KW-0408">Iron</keyword>
<dbReference type="AlphaFoldDB" id="A0A5C8PTS3"/>
<evidence type="ECO:0000256" key="5">
    <source>
        <dbReference type="ARBA" id="ARBA00023014"/>
    </source>
</evidence>
<keyword evidence="2 6" id="KW-0489">Methyltransferase</keyword>
<keyword evidence="1" id="KW-0004">4Fe-4S</keyword>
<dbReference type="PROSITE" id="PS51687">
    <property type="entry name" value="SAM_MT_RNA_M5U"/>
    <property type="match status" value="1"/>
</dbReference>
<feature type="active site" description="Nucleophile" evidence="6">
    <location>
        <position position="404"/>
    </location>
</feature>
<dbReference type="GO" id="GO:0070041">
    <property type="term" value="F:rRNA (uridine-C5-)-methyltransferase activity"/>
    <property type="evidence" value="ECO:0007669"/>
    <property type="project" value="TreeGrafter"/>
</dbReference>
<feature type="binding site" evidence="6">
    <location>
        <position position="310"/>
    </location>
    <ligand>
        <name>S-adenosyl-L-methionine</name>
        <dbReference type="ChEBI" id="CHEBI:59789"/>
    </ligand>
</feature>
<dbReference type="OrthoDB" id="9804590at2"/>
<comment type="similarity">
    <text evidence="6">Belongs to the class I-like SAM-binding methyltransferase superfamily. RNA M5U methyltransferase family.</text>
</comment>
<dbReference type="Proteomes" id="UP000321638">
    <property type="component" value="Unassembled WGS sequence"/>
</dbReference>
<dbReference type="GO" id="GO:0070475">
    <property type="term" value="P:rRNA base methylation"/>
    <property type="evidence" value="ECO:0007669"/>
    <property type="project" value="TreeGrafter"/>
</dbReference>
<dbReference type="InterPro" id="IPR029063">
    <property type="entry name" value="SAM-dependent_MTases_sf"/>
</dbReference>
<evidence type="ECO:0000256" key="2">
    <source>
        <dbReference type="ARBA" id="ARBA00022603"/>
    </source>
</evidence>
<evidence type="ECO:0000313" key="9">
    <source>
        <dbReference type="EMBL" id="TXL81637.1"/>
    </source>
</evidence>
<feature type="binding site" evidence="6">
    <location>
        <position position="283"/>
    </location>
    <ligand>
        <name>S-adenosyl-L-methionine</name>
        <dbReference type="ChEBI" id="CHEBI:59789"/>
    </ligand>
</feature>
<accession>A0A5C8PTS3</accession>
<evidence type="ECO:0000256" key="6">
    <source>
        <dbReference type="PROSITE-ProRule" id="PRU01024"/>
    </source>
</evidence>
<dbReference type="Gene3D" id="3.40.50.150">
    <property type="entry name" value="Vaccinia Virus protein VP39"/>
    <property type="match status" value="1"/>
</dbReference>
<evidence type="ECO:0000256" key="1">
    <source>
        <dbReference type="ARBA" id="ARBA00022485"/>
    </source>
</evidence>
<dbReference type="Pfam" id="PF05958">
    <property type="entry name" value="tRNA_U5-meth_tr"/>
    <property type="match status" value="1"/>
</dbReference>
<gene>
    <name evidence="9" type="ORF">FHP25_03665</name>
</gene>
<evidence type="ECO:0000256" key="4">
    <source>
        <dbReference type="ARBA" id="ARBA00022691"/>
    </source>
</evidence>
<organism evidence="9 10">
    <name type="scientific">Vineibacter terrae</name>
    <dbReference type="NCBI Taxonomy" id="2586908"/>
    <lineage>
        <taxon>Bacteria</taxon>
        <taxon>Pseudomonadati</taxon>
        <taxon>Pseudomonadota</taxon>
        <taxon>Alphaproteobacteria</taxon>
        <taxon>Hyphomicrobiales</taxon>
        <taxon>Vineibacter</taxon>
    </lineage>
</organism>
<sequence length="446" mass="47038">MARRRQPVARTPRRAAAAAAPSAPITVTVDAVGPGGTGRASADVDGTPRTLSIPYVLAGETVEVRALRSRGERLDTELVRILAPAPQRQPPACRHFGACGGCAVQHWPDDAYAAWKAEAPVSALRHRGITAQQVLPLVRTGPATRRRADIALRRTADGVRAGFARRASHDIVDLAECPVLMPALVALVPPLRTLLAAVLPRAAAAEAVVNWTDTGADVLLVPEDRLPLDLDRRMALAAFAEATDAARVAWGGRRSAEVVAARRAPRLRLGAVDIEPPPGAFLQASLASEAALQEAVRDWLGPAMRVVDLYGGVGTLSLGLVPQRRVTVVEGDRAAVAAVEAGLRKAALSGVAAAQMRDLARDPLPAEELNAFDAAVFDPPRAGAAAQAAELARSGVPTVIAVSCDPVSFARDAQMLVGGGYRLERLMPVDQFLWSPHVELAALFRR</sequence>
<feature type="binding site" evidence="6">
    <location>
        <position position="330"/>
    </location>
    <ligand>
        <name>S-adenosyl-L-methionine</name>
        <dbReference type="ChEBI" id="CHEBI:59789"/>
    </ligand>
</feature>
<feature type="region of interest" description="Disordered" evidence="8">
    <location>
        <begin position="1"/>
        <end position="21"/>
    </location>
</feature>
<feature type="binding site" evidence="6">
    <location>
        <position position="378"/>
    </location>
    <ligand>
        <name>S-adenosyl-L-methionine</name>
        <dbReference type="ChEBI" id="CHEBI:59789"/>
    </ligand>
</feature>
<dbReference type="InterPro" id="IPR010280">
    <property type="entry name" value="U5_MeTrfase_fam"/>
</dbReference>
<reference evidence="9 10" key="1">
    <citation type="submission" date="2019-06" db="EMBL/GenBank/DDBJ databases">
        <title>New taxonomy in bacterial strain CC-CFT640, isolated from vineyard.</title>
        <authorList>
            <person name="Lin S.-Y."/>
            <person name="Tsai C.-F."/>
            <person name="Young C.-C."/>
        </authorList>
    </citation>
    <scope>NUCLEOTIDE SEQUENCE [LARGE SCALE GENOMIC DNA]</scope>
    <source>
        <strain evidence="9 10">CC-CFT640</strain>
    </source>
</reference>
<dbReference type="InterPro" id="IPR030390">
    <property type="entry name" value="MeTrfase_TrmA_AS"/>
</dbReference>
<dbReference type="SUPFAM" id="SSF53335">
    <property type="entry name" value="S-adenosyl-L-methionine-dependent methyltransferases"/>
    <property type="match status" value="1"/>
</dbReference>
<protein>
    <submittedName>
        <fullName evidence="9">Class I SAM-dependent RNA methyltransferase</fullName>
    </submittedName>
</protein>
<dbReference type="PROSITE" id="PS01230">
    <property type="entry name" value="TRMA_1"/>
    <property type="match status" value="1"/>
</dbReference>
<keyword evidence="1" id="KW-0479">Metal-binding</keyword>
<dbReference type="RefSeq" id="WP_147845545.1">
    <property type="nucleotide sequence ID" value="NZ_VDUZ01000003.1"/>
</dbReference>
<dbReference type="InterPro" id="IPR012340">
    <property type="entry name" value="NA-bd_OB-fold"/>
</dbReference>
<evidence type="ECO:0000256" key="7">
    <source>
        <dbReference type="PROSITE-ProRule" id="PRU10015"/>
    </source>
</evidence>
<evidence type="ECO:0000313" key="10">
    <source>
        <dbReference type="Proteomes" id="UP000321638"/>
    </source>
</evidence>
<keyword evidence="3 6" id="KW-0808">Transferase</keyword>
<evidence type="ECO:0000256" key="8">
    <source>
        <dbReference type="SAM" id="MobiDB-lite"/>
    </source>
</evidence>
<dbReference type="GO" id="GO:0051539">
    <property type="term" value="F:4 iron, 4 sulfur cluster binding"/>
    <property type="evidence" value="ECO:0007669"/>
    <property type="project" value="UniProtKB-KW"/>
</dbReference>
<comment type="caution">
    <text evidence="9">The sequence shown here is derived from an EMBL/GenBank/DDBJ whole genome shotgun (WGS) entry which is preliminary data.</text>
</comment>